<dbReference type="GO" id="GO:0046872">
    <property type="term" value="F:metal ion binding"/>
    <property type="evidence" value="ECO:0007669"/>
    <property type="project" value="UniProtKB-KW"/>
</dbReference>
<evidence type="ECO:0000256" key="3">
    <source>
        <dbReference type="ARBA" id="ARBA00007357"/>
    </source>
</evidence>
<dbReference type="PROSITE" id="PS51885">
    <property type="entry name" value="NEPRILYSIN"/>
    <property type="match status" value="1"/>
</dbReference>
<dbReference type="GO" id="GO:0004222">
    <property type="term" value="F:metalloendopeptidase activity"/>
    <property type="evidence" value="ECO:0007669"/>
    <property type="project" value="InterPro"/>
</dbReference>
<evidence type="ECO:0000256" key="7">
    <source>
        <dbReference type="ARBA" id="ARBA00022833"/>
    </source>
</evidence>
<dbReference type="SUPFAM" id="SSF55486">
    <property type="entry name" value="Metalloproteases ('zincins'), catalytic domain"/>
    <property type="match status" value="1"/>
</dbReference>
<accession>A0A1I8PSA6</accession>
<evidence type="ECO:0000256" key="4">
    <source>
        <dbReference type="ARBA" id="ARBA00022670"/>
    </source>
</evidence>
<feature type="chain" id="PRO_5009327104" description="Peptidase M13 C-terminal domain-containing protein" evidence="9">
    <location>
        <begin position="22"/>
        <end position="624"/>
    </location>
</feature>
<evidence type="ECO:0000256" key="1">
    <source>
        <dbReference type="ARBA" id="ARBA00001947"/>
    </source>
</evidence>
<comment type="subcellular location">
    <subcellularLocation>
        <location evidence="2">Cell membrane</location>
        <topology evidence="2">Single-pass type II membrane protein</topology>
    </subcellularLocation>
</comment>
<dbReference type="Gene3D" id="3.40.390.10">
    <property type="entry name" value="Collagenase (Catalytic Domain)"/>
    <property type="match status" value="1"/>
</dbReference>
<comment type="similarity">
    <text evidence="3">Belongs to the peptidase M13 family.</text>
</comment>
<keyword evidence="13" id="KW-1185">Reference proteome</keyword>
<comment type="cofactor">
    <cofactor evidence="1">
        <name>Zn(2+)</name>
        <dbReference type="ChEBI" id="CHEBI:29105"/>
    </cofactor>
</comment>
<keyword evidence="7" id="KW-0862">Zinc</keyword>
<proteinExistence type="inferred from homology"/>
<dbReference type="PANTHER" id="PTHR11733">
    <property type="entry name" value="ZINC METALLOPROTEASE FAMILY M13 NEPRILYSIN-RELATED"/>
    <property type="match status" value="1"/>
</dbReference>
<evidence type="ECO:0008006" key="14">
    <source>
        <dbReference type="Google" id="ProtNLM"/>
    </source>
</evidence>
<dbReference type="Pfam" id="PF05649">
    <property type="entry name" value="Peptidase_M13_N"/>
    <property type="match status" value="1"/>
</dbReference>
<evidence type="ECO:0000259" key="11">
    <source>
        <dbReference type="Pfam" id="PF05649"/>
    </source>
</evidence>
<evidence type="ECO:0000256" key="6">
    <source>
        <dbReference type="ARBA" id="ARBA00022801"/>
    </source>
</evidence>
<keyword evidence="6" id="KW-0378">Hydrolase</keyword>
<gene>
    <name evidence="12" type="primary">106085062</name>
</gene>
<keyword evidence="9" id="KW-0732">Signal</keyword>
<evidence type="ECO:0000313" key="13">
    <source>
        <dbReference type="Proteomes" id="UP000095300"/>
    </source>
</evidence>
<keyword evidence="8" id="KW-0482">Metalloprotease</keyword>
<feature type="signal peptide" evidence="9">
    <location>
        <begin position="1"/>
        <end position="21"/>
    </location>
</feature>
<name>A0A1I8PSA6_STOCA</name>
<evidence type="ECO:0000259" key="10">
    <source>
        <dbReference type="Pfam" id="PF01431"/>
    </source>
</evidence>
<dbReference type="EnsemblMetazoa" id="SCAU010623-RA">
    <property type="protein sequence ID" value="SCAU010623-PA"/>
    <property type="gene ID" value="SCAU010623"/>
</dbReference>
<dbReference type="PANTHER" id="PTHR11733:SF167">
    <property type="entry name" value="FI17812P1-RELATED"/>
    <property type="match status" value="1"/>
</dbReference>
<dbReference type="InterPro" id="IPR042089">
    <property type="entry name" value="Peptidase_M13_dom_2"/>
</dbReference>
<evidence type="ECO:0000256" key="9">
    <source>
        <dbReference type="SAM" id="SignalP"/>
    </source>
</evidence>
<feature type="domain" description="Peptidase M13 N-terminal" evidence="11">
    <location>
        <begin position="43"/>
        <end position="390"/>
    </location>
</feature>
<protein>
    <recommendedName>
        <fullName evidence="14">Peptidase M13 C-terminal domain-containing protein</fullName>
    </recommendedName>
</protein>
<evidence type="ECO:0000256" key="8">
    <source>
        <dbReference type="ARBA" id="ARBA00023049"/>
    </source>
</evidence>
<evidence type="ECO:0000313" key="12">
    <source>
        <dbReference type="EnsemblMetazoa" id="SCAU010623-PA"/>
    </source>
</evidence>
<dbReference type="InterPro" id="IPR024079">
    <property type="entry name" value="MetalloPept_cat_dom_sf"/>
</dbReference>
<organism evidence="12 13">
    <name type="scientific">Stomoxys calcitrans</name>
    <name type="common">Stable fly</name>
    <name type="synonym">Conops calcitrans</name>
    <dbReference type="NCBI Taxonomy" id="35570"/>
    <lineage>
        <taxon>Eukaryota</taxon>
        <taxon>Metazoa</taxon>
        <taxon>Ecdysozoa</taxon>
        <taxon>Arthropoda</taxon>
        <taxon>Hexapoda</taxon>
        <taxon>Insecta</taxon>
        <taxon>Pterygota</taxon>
        <taxon>Neoptera</taxon>
        <taxon>Endopterygota</taxon>
        <taxon>Diptera</taxon>
        <taxon>Brachycera</taxon>
        <taxon>Muscomorpha</taxon>
        <taxon>Muscoidea</taxon>
        <taxon>Muscidae</taxon>
        <taxon>Stomoxys</taxon>
    </lineage>
</organism>
<reference evidence="12" key="1">
    <citation type="submission" date="2020-05" db="UniProtKB">
        <authorList>
            <consortium name="EnsemblMetazoa"/>
        </authorList>
    </citation>
    <scope>IDENTIFICATION</scope>
    <source>
        <strain evidence="12">USDA</strain>
    </source>
</reference>
<dbReference type="GO" id="GO:0016485">
    <property type="term" value="P:protein processing"/>
    <property type="evidence" value="ECO:0007669"/>
    <property type="project" value="TreeGrafter"/>
</dbReference>
<sequence>MFQKFSGNFLLIFALICVVQASFKPIAEKLEMIEKSKYTEVKPCDHFFGHACWKWKDNYGTENYSSMKKMVAYNFNIQLKELLDKELKKEESAESAFVKMKAYYKSCAVKNSKLEYAKYIKLKAGLEWPFMQEITNGRGKVKWSHPDFDLFELLGELHLYGFNDVLTNIVATRLANETLQIHFNLPNAENCCNDGDLFYTLREFRENYEVYSTQFLETGRFWRRAYENCSLREYHKNQEFLTFAQLKHAYPNLWRLLESMLGTGITHNDEIYINNVCYYRFLNAYKVPESDSQHLANYLLFHFLDYASKEPQTDCIEELKNKMPLALNFFYIQETMTMAQKEELQFYLNDMSEKLKKYFLITLEENFMRLQPSQIAKLKEKLSLVTINVGKLPKNVQNMEEINDLFELVDDLDENDFPKNHLKLLRHRLYYTLMYSEYQNMDFVESMSYDMANNVIYIPFSHLQAPFYDPNYDDIFTYSSLLYLMSVELANSITGPGLQGNVAGSRQFEDILNHLRYKNFQECLQSQNGADNENLTKDSIAETIGLRVAFRAYLEEYEKFLQPYSTSIPWNQLFFLNVAQIYCGDGGVDFKNIHQALINSEDFAKAFDCPPESRMNPGRKCRLY</sequence>
<feature type="domain" description="Peptidase M13 C-terminal" evidence="10">
    <location>
        <begin position="449"/>
        <end position="623"/>
    </location>
</feature>
<dbReference type="Gene3D" id="1.10.1380.10">
    <property type="entry name" value="Neutral endopeptidase , domain2"/>
    <property type="match status" value="1"/>
</dbReference>
<dbReference type="InterPro" id="IPR018497">
    <property type="entry name" value="Peptidase_M13_C"/>
</dbReference>
<dbReference type="InterPro" id="IPR000718">
    <property type="entry name" value="Peptidase_M13"/>
</dbReference>
<dbReference type="KEGG" id="scac:106085062"/>
<dbReference type="OrthoDB" id="6508063at2759"/>
<keyword evidence="5" id="KW-0479">Metal-binding</keyword>
<evidence type="ECO:0000256" key="5">
    <source>
        <dbReference type="ARBA" id="ARBA00022723"/>
    </source>
</evidence>
<dbReference type="Proteomes" id="UP000095300">
    <property type="component" value="Unassembled WGS sequence"/>
</dbReference>
<dbReference type="AlphaFoldDB" id="A0A1I8PSA6"/>
<dbReference type="InterPro" id="IPR008753">
    <property type="entry name" value="Peptidase_M13_N"/>
</dbReference>
<dbReference type="GO" id="GO:0005886">
    <property type="term" value="C:plasma membrane"/>
    <property type="evidence" value="ECO:0007669"/>
    <property type="project" value="UniProtKB-SubCell"/>
</dbReference>
<evidence type="ECO:0000256" key="2">
    <source>
        <dbReference type="ARBA" id="ARBA00004401"/>
    </source>
</evidence>
<dbReference type="VEuPathDB" id="VectorBase:SCAU010623"/>
<dbReference type="Pfam" id="PF01431">
    <property type="entry name" value="Peptidase_M13"/>
    <property type="match status" value="1"/>
</dbReference>
<keyword evidence="4" id="KW-0645">Protease</keyword>